<dbReference type="InterPro" id="IPR011182">
    <property type="entry name" value="L-Asp_DH"/>
</dbReference>
<feature type="binding site" evidence="6">
    <location>
        <position position="132"/>
    </location>
    <ligand>
        <name>NAD(+)</name>
        <dbReference type="ChEBI" id="CHEBI:57540"/>
    </ligand>
</feature>
<comment type="pathway">
    <text evidence="6">Cofactor biosynthesis; NAD(+) biosynthesis; iminoaspartate from L-aspartate (dehydrogenase route): step 1/1.</text>
</comment>
<dbReference type="Pfam" id="PF01958">
    <property type="entry name" value="Asp_DH_C"/>
    <property type="match status" value="1"/>
</dbReference>
<dbReference type="HAMAP" id="MF_01265">
    <property type="entry name" value="NadX"/>
    <property type="match status" value="1"/>
</dbReference>
<evidence type="ECO:0000259" key="8">
    <source>
        <dbReference type="Pfam" id="PF03447"/>
    </source>
</evidence>
<dbReference type="AlphaFoldDB" id="A0AAV2VY95"/>
<dbReference type="EMBL" id="CAOF01000179">
    <property type="protein sequence ID" value="CCO49587.1"/>
    <property type="molecule type" value="Genomic_DNA"/>
</dbReference>
<name>A0AAV2VY95_9VIBR</name>
<dbReference type="SUPFAM" id="SSF55347">
    <property type="entry name" value="Glyceraldehyde-3-phosphate dehydrogenase-like, C-terminal domain"/>
    <property type="match status" value="1"/>
</dbReference>
<comment type="caution">
    <text evidence="9">The sequence shown here is derived from an EMBL/GenBank/DDBJ whole genome shotgun (WGS) entry which is preliminary data.</text>
</comment>
<reference evidence="9 10" key="1">
    <citation type="journal article" date="2013" name="ISME J.">
        <title>Comparative genomics of pathogenic lineages of Vibrio nigripulchritudo identifies virulence-associated traits.</title>
        <authorList>
            <person name="Goudenege D."/>
            <person name="Labreuche Y."/>
            <person name="Krin E."/>
            <person name="Ansquer D."/>
            <person name="Mangenot S."/>
            <person name="Calteau A."/>
            <person name="Medigue C."/>
            <person name="Mazel D."/>
            <person name="Polz M.F."/>
            <person name="Le Roux F."/>
        </authorList>
    </citation>
    <scope>NUCLEOTIDE SEQUENCE [LARGE SCALE GENOMIC DNA]</scope>
    <source>
        <strain evidence="9 10">SOn1</strain>
    </source>
</reference>
<evidence type="ECO:0000256" key="4">
    <source>
        <dbReference type="ARBA" id="ARBA00023002"/>
    </source>
</evidence>
<comment type="catalytic activity">
    <reaction evidence="6">
        <text>L-aspartate + NADP(+) + H2O = oxaloacetate + NH4(+) + NADPH + H(+)</text>
        <dbReference type="Rhea" id="RHEA:11784"/>
        <dbReference type="ChEBI" id="CHEBI:15377"/>
        <dbReference type="ChEBI" id="CHEBI:15378"/>
        <dbReference type="ChEBI" id="CHEBI:16452"/>
        <dbReference type="ChEBI" id="CHEBI:28938"/>
        <dbReference type="ChEBI" id="CHEBI:29991"/>
        <dbReference type="ChEBI" id="CHEBI:57783"/>
        <dbReference type="ChEBI" id="CHEBI:58349"/>
        <dbReference type="EC" id="1.4.1.21"/>
    </reaction>
</comment>
<keyword evidence="3 6" id="KW-0521">NADP</keyword>
<dbReference type="RefSeq" id="WP_022613656.1">
    <property type="nucleotide sequence ID" value="NZ_LK391965.1"/>
</dbReference>
<accession>A0AAV2VY95</accession>
<evidence type="ECO:0000313" key="10">
    <source>
        <dbReference type="Proteomes" id="UP000018211"/>
    </source>
</evidence>
<keyword evidence="2 6" id="KW-0662">Pyridine nucleotide biosynthesis</keyword>
<dbReference type="Proteomes" id="UP000018211">
    <property type="component" value="Unassembled WGS sequence"/>
</dbReference>
<feature type="active site" evidence="6">
    <location>
        <position position="228"/>
    </location>
</feature>
<evidence type="ECO:0000256" key="3">
    <source>
        <dbReference type="ARBA" id="ARBA00022857"/>
    </source>
</evidence>
<proteinExistence type="inferred from homology"/>
<dbReference type="GO" id="GO:0009435">
    <property type="term" value="P:NAD+ biosynthetic process"/>
    <property type="evidence" value="ECO:0007669"/>
    <property type="project" value="UniProtKB-UniRule"/>
</dbReference>
<gene>
    <name evidence="6 9" type="primary">nadX</name>
    <name evidence="9" type="ORF">VIBNISOn1_830148</name>
</gene>
<evidence type="ECO:0000256" key="1">
    <source>
        <dbReference type="ARBA" id="ARBA00008331"/>
    </source>
</evidence>
<dbReference type="SUPFAM" id="SSF51735">
    <property type="entry name" value="NAD(P)-binding Rossmann-fold domains"/>
    <property type="match status" value="1"/>
</dbReference>
<keyword evidence="4 6" id="KW-0560">Oxidoreductase</keyword>
<dbReference type="InterPro" id="IPR005106">
    <property type="entry name" value="Asp/hSer_DH_NAD-bd"/>
</dbReference>
<evidence type="ECO:0000259" key="7">
    <source>
        <dbReference type="Pfam" id="PF01958"/>
    </source>
</evidence>
<dbReference type="NCBIfam" id="NF009828">
    <property type="entry name" value="PRK13303.1-3"/>
    <property type="match status" value="1"/>
</dbReference>
<dbReference type="GO" id="GO:0033735">
    <property type="term" value="F:aspartate dehydrogenase [NAD(P)+] activity"/>
    <property type="evidence" value="ECO:0007669"/>
    <property type="project" value="UniProtKB-EC"/>
</dbReference>
<protein>
    <recommendedName>
        <fullName evidence="6">L-aspartate dehydrogenase</fullName>
        <ecNumber evidence="6">1.4.1.21</ecNumber>
    </recommendedName>
</protein>
<comment type="function">
    <text evidence="6">Specifically catalyzes the NAD or NADP-dependent dehydrogenation of L-aspartate to iminoaspartate.</text>
</comment>
<keyword evidence="5 6" id="KW-0520">NAD</keyword>
<feature type="binding site" evidence="6">
    <location>
        <position position="198"/>
    </location>
    <ligand>
        <name>NAD(+)</name>
        <dbReference type="ChEBI" id="CHEBI:57540"/>
    </ligand>
</feature>
<dbReference type="InterPro" id="IPR002811">
    <property type="entry name" value="Asp_DH"/>
</dbReference>
<dbReference type="Gene3D" id="3.30.360.10">
    <property type="entry name" value="Dihydrodipicolinate Reductase, domain 2"/>
    <property type="match status" value="1"/>
</dbReference>
<organism evidence="9 10">
    <name type="scientific">Vibrio nigripulchritudo SOn1</name>
    <dbReference type="NCBI Taxonomy" id="1238450"/>
    <lineage>
        <taxon>Bacteria</taxon>
        <taxon>Pseudomonadati</taxon>
        <taxon>Pseudomonadota</taxon>
        <taxon>Gammaproteobacteria</taxon>
        <taxon>Vibrionales</taxon>
        <taxon>Vibrionaceae</taxon>
        <taxon>Vibrio</taxon>
    </lineage>
</organism>
<dbReference type="EC" id="1.4.1.21" evidence="6"/>
<evidence type="ECO:0000256" key="6">
    <source>
        <dbReference type="HAMAP-Rule" id="MF_01265"/>
    </source>
</evidence>
<dbReference type="Pfam" id="PF03447">
    <property type="entry name" value="NAD_binding_3"/>
    <property type="match status" value="1"/>
</dbReference>
<comment type="catalytic activity">
    <reaction evidence="6">
        <text>L-aspartate + NAD(+) + H2O = oxaloacetate + NH4(+) + NADH + H(+)</text>
        <dbReference type="Rhea" id="RHEA:11788"/>
        <dbReference type="ChEBI" id="CHEBI:15377"/>
        <dbReference type="ChEBI" id="CHEBI:15378"/>
        <dbReference type="ChEBI" id="CHEBI:16452"/>
        <dbReference type="ChEBI" id="CHEBI:28938"/>
        <dbReference type="ChEBI" id="CHEBI:29991"/>
        <dbReference type="ChEBI" id="CHEBI:57540"/>
        <dbReference type="ChEBI" id="CHEBI:57945"/>
        <dbReference type="EC" id="1.4.1.21"/>
    </reaction>
</comment>
<dbReference type="InterPro" id="IPR020626">
    <property type="entry name" value="Asp_DH_prok"/>
</dbReference>
<evidence type="ECO:0000313" key="9">
    <source>
        <dbReference type="EMBL" id="CCO49587.1"/>
    </source>
</evidence>
<dbReference type="Gene3D" id="3.40.50.720">
    <property type="entry name" value="NAD(P)-binding Rossmann-like Domain"/>
    <property type="match status" value="1"/>
</dbReference>
<evidence type="ECO:0000256" key="2">
    <source>
        <dbReference type="ARBA" id="ARBA00022642"/>
    </source>
</evidence>
<dbReference type="NCBIfam" id="NF009827">
    <property type="entry name" value="PRK13303.1-2"/>
    <property type="match status" value="1"/>
</dbReference>
<dbReference type="PANTHER" id="PTHR31873:SF6">
    <property type="entry name" value="ASPARTATE DEHYDROGENASE DOMAIN-CONTAINING PROTEIN"/>
    <property type="match status" value="1"/>
</dbReference>
<dbReference type="PIRSF" id="PIRSF005227">
    <property type="entry name" value="Asp_dh_NAD_syn"/>
    <property type="match status" value="1"/>
</dbReference>
<dbReference type="GO" id="GO:0051287">
    <property type="term" value="F:NAD binding"/>
    <property type="evidence" value="ECO:0007669"/>
    <property type="project" value="UniProtKB-UniRule"/>
</dbReference>
<comment type="miscellaneous">
    <text evidence="6">The iminoaspartate product is unstable in aqueous solution and can decompose to oxaloacetate and ammonia.</text>
</comment>
<sequence>MKTLGIIGYGSIARTLLAILRAQLAEPLAAIHVLTKADYSKKTKAALLVDSIDVADYAQIHIHSDSFFGCNPDLVIECAGHGAVQEYATLSLLKGIETIVTSVGSLSDVSLYTELIEAADKGRTHLVLPAGAVGGIDVLAGASMSGVRSVIYSARKPPLAWKNTPAEDVLSLEHLMEPAVFYEGNAREAARDYPKNANVAATIALAGAGFEKTRVRLIADPNVTNNVHEYEVTSEAANVFIRIEGRPSPTNAKTSLPTAYSLAREVINRVSTVTI</sequence>
<evidence type="ECO:0000256" key="5">
    <source>
        <dbReference type="ARBA" id="ARBA00023027"/>
    </source>
</evidence>
<dbReference type="PANTHER" id="PTHR31873">
    <property type="entry name" value="L-ASPARTATE DEHYDROGENASE-RELATED"/>
    <property type="match status" value="1"/>
</dbReference>
<comment type="similarity">
    <text evidence="1 6">Belongs to the L-aspartate dehydrogenase family.</text>
</comment>
<dbReference type="InterPro" id="IPR036291">
    <property type="entry name" value="NAD(P)-bd_dom_sf"/>
</dbReference>
<feature type="domain" description="Aspartate/homoserine dehydrogenase NAD-binding" evidence="8">
    <location>
        <begin position="8"/>
        <end position="129"/>
    </location>
</feature>
<feature type="domain" description="Aspartate dehydrogenase" evidence="7">
    <location>
        <begin position="177"/>
        <end position="262"/>
    </location>
</feature>
<dbReference type="GO" id="GO:0016639">
    <property type="term" value="F:oxidoreductase activity, acting on the CH-NH2 group of donors, NAD or NADP as acceptor"/>
    <property type="evidence" value="ECO:0007669"/>
    <property type="project" value="UniProtKB-UniRule"/>
</dbReference>
<dbReference type="GO" id="GO:0050661">
    <property type="term" value="F:NADP binding"/>
    <property type="evidence" value="ECO:0007669"/>
    <property type="project" value="UniProtKB-UniRule"/>
</dbReference>